<evidence type="ECO:0000256" key="2">
    <source>
        <dbReference type="ARBA" id="ARBA00023015"/>
    </source>
</evidence>
<feature type="compositionally biased region" description="Basic residues" evidence="6">
    <location>
        <begin position="1"/>
        <end position="11"/>
    </location>
</feature>
<dbReference type="OrthoDB" id="1927134at2759"/>
<sequence>METHHRPHHQHPAATSRLGMRNGGGEIVEVQGGHIVRSCGRKDRHSKVCTAKGPRDRRVRLSAHTAIQFYDVQDRLGYDRPSKAVDWLINKAKTAIDKLAELPAWKPSSASTTTTTNTATTLARAGTNRQQRDPISDERDFEFPIKEIGTDSTRNGTTTSDTTATATTFIVGSGGDVRTIQLNENSSFLPPSLHSDSIAHTIKSFFPLDASAETTSAPVQLQSYPPDLRSRTSSHSQDLRLSLQSFREPMLLQAQQEQHNDNQNEEQLIFSGTNHHENHHHQHHLGFDGSSAGWAEHHQNHAADIDRFQRMVAWNASGADTGSVYGGGVSGVGFLYNPATPPIVAPQLPLLGQNQFFSQRGTLQSSYTPLVRAWIDPVVTDNHHQFTPTIHHQSAFSGFGGSFSGYGIPSRIQGEEEHDGLANKLSSASSESHH</sequence>
<dbReference type="AlphaFoldDB" id="A0A7J7C2D4"/>
<name>A0A7J7C2D4_TRIWF</name>
<dbReference type="FunCoup" id="A0A7J7C2D4">
    <property type="interactions" value="1031"/>
</dbReference>
<evidence type="ECO:0000256" key="3">
    <source>
        <dbReference type="ARBA" id="ARBA00023125"/>
    </source>
</evidence>
<comment type="subcellular location">
    <subcellularLocation>
        <location evidence="1">Nucleus</location>
    </subcellularLocation>
</comment>
<reference evidence="8 9" key="1">
    <citation type="journal article" date="2020" name="Nat. Commun.">
        <title>Genome of Tripterygium wilfordii and identification of cytochrome P450 involved in triptolide biosynthesis.</title>
        <authorList>
            <person name="Tu L."/>
            <person name="Su P."/>
            <person name="Zhang Z."/>
            <person name="Gao L."/>
            <person name="Wang J."/>
            <person name="Hu T."/>
            <person name="Zhou J."/>
            <person name="Zhang Y."/>
            <person name="Zhao Y."/>
            <person name="Liu Y."/>
            <person name="Song Y."/>
            <person name="Tong Y."/>
            <person name="Lu Y."/>
            <person name="Yang J."/>
            <person name="Xu C."/>
            <person name="Jia M."/>
            <person name="Peters R.J."/>
            <person name="Huang L."/>
            <person name="Gao W."/>
        </authorList>
    </citation>
    <scope>NUCLEOTIDE SEQUENCE [LARGE SCALE GENOMIC DNA]</scope>
    <source>
        <strain evidence="9">cv. XIE 37</strain>
        <tissue evidence="8">Leaf</tissue>
    </source>
</reference>
<dbReference type="InterPro" id="IPR005333">
    <property type="entry name" value="Transcription_factor_TCP"/>
</dbReference>
<evidence type="ECO:0000256" key="1">
    <source>
        <dbReference type="ARBA" id="ARBA00004123"/>
    </source>
</evidence>
<feature type="domain" description="TCP" evidence="7">
    <location>
        <begin position="41"/>
        <end position="99"/>
    </location>
</feature>
<feature type="compositionally biased region" description="Polar residues" evidence="6">
    <location>
        <begin position="424"/>
        <end position="434"/>
    </location>
</feature>
<dbReference type="Pfam" id="PF03634">
    <property type="entry name" value="TCP"/>
    <property type="match status" value="1"/>
</dbReference>
<dbReference type="Proteomes" id="UP000593562">
    <property type="component" value="Unassembled WGS sequence"/>
</dbReference>
<proteinExistence type="predicted"/>
<evidence type="ECO:0000256" key="6">
    <source>
        <dbReference type="SAM" id="MobiDB-lite"/>
    </source>
</evidence>
<dbReference type="GO" id="GO:0043565">
    <property type="term" value="F:sequence-specific DNA binding"/>
    <property type="evidence" value="ECO:0007669"/>
    <property type="project" value="TreeGrafter"/>
</dbReference>
<gene>
    <name evidence="8" type="ORF">HS088_TW21G00418</name>
</gene>
<dbReference type="EMBL" id="JAAARO010000021">
    <property type="protein sequence ID" value="KAF5728273.1"/>
    <property type="molecule type" value="Genomic_DNA"/>
</dbReference>
<organism evidence="8 9">
    <name type="scientific">Tripterygium wilfordii</name>
    <name type="common">Thunder God vine</name>
    <dbReference type="NCBI Taxonomy" id="458696"/>
    <lineage>
        <taxon>Eukaryota</taxon>
        <taxon>Viridiplantae</taxon>
        <taxon>Streptophyta</taxon>
        <taxon>Embryophyta</taxon>
        <taxon>Tracheophyta</taxon>
        <taxon>Spermatophyta</taxon>
        <taxon>Magnoliopsida</taxon>
        <taxon>eudicotyledons</taxon>
        <taxon>Gunneridae</taxon>
        <taxon>Pentapetalae</taxon>
        <taxon>rosids</taxon>
        <taxon>fabids</taxon>
        <taxon>Celastrales</taxon>
        <taxon>Celastraceae</taxon>
        <taxon>Tripterygium</taxon>
    </lineage>
</organism>
<feature type="region of interest" description="Disordered" evidence="6">
    <location>
        <begin position="1"/>
        <end position="22"/>
    </location>
</feature>
<feature type="region of interest" description="Disordered" evidence="6">
    <location>
        <begin position="415"/>
        <end position="434"/>
    </location>
</feature>
<evidence type="ECO:0000259" key="7">
    <source>
        <dbReference type="PROSITE" id="PS51369"/>
    </source>
</evidence>
<dbReference type="PANTHER" id="PTHR31072">
    <property type="entry name" value="TRANSCRIPTION FACTOR TCP4-RELATED"/>
    <property type="match status" value="1"/>
</dbReference>
<dbReference type="InterPro" id="IPR017887">
    <property type="entry name" value="TF_TCP_subgr"/>
</dbReference>
<accession>A0A7J7C2D4</accession>
<dbReference type="GO" id="GO:0003700">
    <property type="term" value="F:DNA-binding transcription factor activity"/>
    <property type="evidence" value="ECO:0007669"/>
    <property type="project" value="InterPro"/>
</dbReference>
<evidence type="ECO:0000256" key="5">
    <source>
        <dbReference type="ARBA" id="ARBA00023242"/>
    </source>
</evidence>
<dbReference type="PANTHER" id="PTHR31072:SF273">
    <property type="entry name" value="TRANSCRIPTION FACTOR TCP4"/>
    <property type="match status" value="1"/>
</dbReference>
<dbReference type="InParanoid" id="A0A7J7C2D4"/>
<protein>
    <submittedName>
        <fullName evidence="8">Transcription factor TCP3-like</fullName>
    </submittedName>
</protein>
<keyword evidence="2" id="KW-0805">Transcription regulation</keyword>
<dbReference type="PROSITE" id="PS51369">
    <property type="entry name" value="TCP"/>
    <property type="match status" value="1"/>
</dbReference>
<evidence type="ECO:0000313" key="9">
    <source>
        <dbReference type="Proteomes" id="UP000593562"/>
    </source>
</evidence>
<comment type="caution">
    <text evidence="8">The sequence shown here is derived from an EMBL/GenBank/DDBJ whole genome shotgun (WGS) entry which is preliminary data.</text>
</comment>
<keyword evidence="3" id="KW-0238">DNA-binding</keyword>
<keyword evidence="9" id="KW-1185">Reference proteome</keyword>
<keyword evidence="4" id="KW-0804">Transcription</keyword>
<evidence type="ECO:0000256" key="4">
    <source>
        <dbReference type="ARBA" id="ARBA00023163"/>
    </source>
</evidence>
<evidence type="ECO:0000313" key="8">
    <source>
        <dbReference type="EMBL" id="KAF5728273.1"/>
    </source>
</evidence>
<dbReference type="GO" id="GO:0005634">
    <property type="term" value="C:nucleus"/>
    <property type="evidence" value="ECO:0007669"/>
    <property type="project" value="UniProtKB-SubCell"/>
</dbReference>
<keyword evidence="5" id="KW-0539">Nucleus</keyword>